<evidence type="ECO:0000313" key="2">
    <source>
        <dbReference type="EMBL" id="KAG9448029.1"/>
    </source>
</evidence>
<name>A0AAV7EI95_ARIFI</name>
<evidence type="ECO:0000313" key="3">
    <source>
        <dbReference type="Proteomes" id="UP000825729"/>
    </source>
</evidence>
<evidence type="ECO:0000256" key="1">
    <source>
        <dbReference type="SAM" id="MobiDB-lite"/>
    </source>
</evidence>
<sequence length="269" mass="30454">MEAVLICSTTLTPKCLQTRSPLTDSGKNPLRASQSVGFRSPLHLPNSTRRLSIIKNQSEEIKKEPDLEKSTTPGATFARLFTDNSFLTSPKPETIDINPYRAKGPEIKDVGLKLMEAGNMKDAESLLREWCDVYKEQDRLEALLAESMLYQGKYQEVLELPLEKAGPADTRLLLKAVACALLSDRYEGIRAELWRKFKVESADVGRLADSEDLKKLVDLSSPEESSRRLHEFTKKLNDLIEARKEKYKKEKEQEASAKEAKQDQQQKPT</sequence>
<feature type="compositionally biased region" description="Polar residues" evidence="1">
    <location>
        <begin position="18"/>
        <end position="37"/>
    </location>
</feature>
<accession>A0AAV7EI95</accession>
<dbReference type="EMBL" id="JAINDJ010000005">
    <property type="protein sequence ID" value="KAG9448029.1"/>
    <property type="molecule type" value="Genomic_DNA"/>
</dbReference>
<gene>
    <name evidence="2" type="ORF">H6P81_014157</name>
</gene>
<feature type="region of interest" description="Disordered" evidence="1">
    <location>
        <begin position="247"/>
        <end position="269"/>
    </location>
</feature>
<dbReference type="Proteomes" id="UP000825729">
    <property type="component" value="Unassembled WGS sequence"/>
</dbReference>
<proteinExistence type="predicted"/>
<reference evidence="2 3" key="1">
    <citation type="submission" date="2021-07" db="EMBL/GenBank/DDBJ databases">
        <title>The Aristolochia fimbriata genome: insights into angiosperm evolution, floral development and chemical biosynthesis.</title>
        <authorList>
            <person name="Jiao Y."/>
        </authorList>
    </citation>
    <scope>NUCLEOTIDE SEQUENCE [LARGE SCALE GENOMIC DNA]</scope>
    <source>
        <strain evidence="2">IBCAS-2021</strain>
        <tissue evidence="2">Leaf</tissue>
    </source>
</reference>
<protein>
    <submittedName>
        <fullName evidence="2">Uncharacterized protein</fullName>
    </submittedName>
</protein>
<organism evidence="2 3">
    <name type="scientific">Aristolochia fimbriata</name>
    <name type="common">White veined hardy Dutchman's pipe vine</name>
    <dbReference type="NCBI Taxonomy" id="158543"/>
    <lineage>
        <taxon>Eukaryota</taxon>
        <taxon>Viridiplantae</taxon>
        <taxon>Streptophyta</taxon>
        <taxon>Embryophyta</taxon>
        <taxon>Tracheophyta</taxon>
        <taxon>Spermatophyta</taxon>
        <taxon>Magnoliopsida</taxon>
        <taxon>Magnoliidae</taxon>
        <taxon>Piperales</taxon>
        <taxon>Aristolochiaceae</taxon>
        <taxon>Aristolochia</taxon>
    </lineage>
</organism>
<keyword evidence="3" id="KW-1185">Reference proteome</keyword>
<feature type="region of interest" description="Disordered" evidence="1">
    <location>
        <begin position="18"/>
        <end position="44"/>
    </location>
</feature>
<comment type="caution">
    <text evidence="2">The sequence shown here is derived from an EMBL/GenBank/DDBJ whole genome shotgun (WGS) entry which is preliminary data.</text>
</comment>
<dbReference type="AlphaFoldDB" id="A0AAV7EI95"/>